<feature type="domain" description="TraG P-loop" evidence="2">
    <location>
        <begin position="485"/>
        <end position="805"/>
    </location>
</feature>
<dbReference type="Gene3D" id="1.10.8.730">
    <property type="match status" value="1"/>
</dbReference>
<name>A0A412PI24_9FIRM</name>
<gene>
    <name evidence="3" type="ORF">DWX20_01915</name>
</gene>
<dbReference type="Proteomes" id="UP000284731">
    <property type="component" value="Unassembled WGS sequence"/>
</dbReference>
<dbReference type="EMBL" id="QRWX01000001">
    <property type="protein sequence ID" value="RGT57831.1"/>
    <property type="molecule type" value="Genomic_DNA"/>
</dbReference>
<evidence type="ECO:0000313" key="3">
    <source>
        <dbReference type="EMBL" id="RGT57831.1"/>
    </source>
</evidence>
<keyword evidence="1" id="KW-0175">Coiled coil</keyword>
<dbReference type="PANTHER" id="PTHR30121">
    <property type="entry name" value="UNCHARACTERIZED PROTEIN YJGR-RELATED"/>
    <property type="match status" value="1"/>
</dbReference>
<dbReference type="InterPro" id="IPR027417">
    <property type="entry name" value="P-loop_NTPase"/>
</dbReference>
<accession>A0A412PI24</accession>
<dbReference type="InterPro" id="IPR043964">
    <property type="entry name" value="P-loop_TraG"/>
</dbReference>
<dbReference type="InterPro" id="IPR051162">
    <property type="entry name" value="T4SS_component"/>
</dbReference>
<comment type="caution">
    <text evidence="3">The sequence shown here is derived from an EMBL/GenBank/DDBJ whole genome shotgun (WGS) entry which is preliminary data.</text>
</comment>
<evidence type="ECO:0000259" key="2">
    <source>
        <dbReference type="Pfam" id="PF19044"/>
    </source>
</evidence>
<dbReference type="AlphaFoldDB" id="A0A412PI24"/>
<evidence type="ECO:0000256" key="1">
    <source>
        <dbReference type="SAM" id="Coils"/>
    </source>
</evidence>
<dbReference type="PANTHER" id="PTHR30121:SF6">
    <property type="entry name" value="SLR6007 PROTEIN"/>
    <property type="match status" value="1"/>
</dbReference>
<reference evidence="3 4" key="1">
    <citation type="submission" date="2018-08" db="EMBL/GenBank/DDBJ databases">
        <title>A genome reference for cultivated species of the human gut microbiota.</title>
        <authorList>
            <person name="Zou Y."/>
            <person name="Xue W."/>
            <person name="Luo G."/>
        </authorList>
    </citation>
    <scope>NUCLEOTIDE SEQUENCE [LARGE SCALE GENOMIC DNA]</scope>
    <source>
        <strain evidence="3 4">AF18-46</strain>
    </source>
</reference>
<proteinExistence type="predicted"/>
<dbReference type="SUPFAM" id="SSF52540">
    <property type="entry name" value="P-loop containing nucleoside triphosphate hydrolases"/>
    <property type="match status" value="1"/>
</dbReference>
<dbReference type="Gene3D" id="3.40.50.300">
    <property type="entry name" value="P-loop containing nucleotide triphosphate hydrolases"/>
    <property type="match status" value="1"/>
</dbReference>
<evidence type="ECO:0000313" key="4">
    <source>
        <dbReference type="Proteomes" id="UP000284731"/>
    </source>
</evidence>
<organism evidence="3 4">
    <name type="scientific">Solobacterium moorei</name>
    <dbReference type="NCBI Taxonomy" id="102148"/>
    <lineage>
        <taxon>Bacteria</taxon>
        <taxon>Bacillati</taxon>
        <taxon>Bacillota</taxon>
        <taxon>Erysipelotrichia</taxon>
        <taxon>Erysipelotrichales</taxon>
        <taxon>Erysipelotrichaceae</taxon>
        <taxon>Solobacterium</taxon>
    </lineage>
</organism>
<feature type="coiled-coil region" evidence="1">
    <location>
        <begin position="315"/>
        <end position="342"/>
    </location>
</feature>
<protein>
    <recommendedName>
        <fullName evidence="2">TraG P-loop domain-containing protein</fullName>
    </recommendedName>
</protein>
<sequence length="866" mass="100416">MKNERKMSRLEKKEYHKLLKTKKATKQLQKKVATTLKWMDLQSVEDDCIIIGKEKKYYIKGIKLTPHNIFIDEMSEQRARVDAIRLVLNQMPDEVWFEFPYSKINADNWINQLNAEARNETDQVVSRMIEADLEKIYDFQKYNREKEFMLLIRDTDEKRLQKNLEDLYRLWTNAGFSPKILNRRDFYSLISFYFENSLITDYTFSRGIFSYMNVQYELDLEKDQYQKVDYTDTFAKLGSPITNVKPSENIVQKSKIAPLGLRVRNKNIELGDKLIKCILITQLPPVYTLGMLTDFLNDPSIKLFMKSKKSNDDISAMLNKDLRNMKERYAKSKDEMEKQRIITELESQQTYINDVIRKSDRTHDLTIIFQVIADDEKELRDKTDKLRSVLSLNGFRFTFAPLIQEALFKICTPLFIKSGLPSIIEENISLPQTSDGIAGLYPFIFETLNDSEGFLLGEELQNGGKIFLDPFYYLHNSSEAGKQNRLNGNFCIVGSSGSGKTTLTALVVRSLIRKKTYTIWIDPESKNEKLTQMYGGTFVDWGKRGNVINVFDLKPIDVDEGEDDNLMWDTALAIDKVIQDVTILFQFLFPQIEEDAISFIGGIVKMAYEEVGIKPDDNGKYQSFKGYTREQYPTFETFNACLLKVRDAMHNKGDGYQDDVKLLNSLSRKMFRILNEWSVYLNGHTTINVNPNGRNIVSFGTKELFNAPQELKNALYYLMFNYSWTLCLNDKIESAFIVDEAHDVIQTSHTAKMVAQFVRRSRKYRNLMFIITQEPEDFAADSVIMHTRAMFNNSAYKIIMKLNKDATEGLEKLQDINENETFWVKNGFQQGDALLILGDRRIPIHVIATQNELWEMGAMLSSGKSN</sequence>
<dbReference type="Pfam" id="PF19044">
    <property type="entry name" value="P-loop_TraG"/>
    <property type="match status" value="1"/>
</dbReference>